<dbReference type="SMART" id="SM00262">
    <property type="entry name" value="GEL"/>
    <property type="match status" value="1"/>
</dbReference>
<feature type="compositionally biased region" description="Polar residues" evidence="2">
    <location>
        <begin position="560"/>
        <end position="569"/>
    </location>
</feature>
<keyword evidence="4" id="KW-1185">Reference proteome</keyword>
<feature type="compositionally biased region" description="Basic and acidic residues" evidence="2">
    <location>
        <begin position="472"/>
        <end position="481"/>
    </location>
</feature>
<sequence>MDSGGSRAPSFKPEGGLSEWASKVKNMHSQVDPNEEADQKRLEDEIAASRLARLRRSQISGGRTNSLDLSKHKEYSSALRDATSADEPKPLEGRQEALNKLMGSSSPPVAKEQPPVASTRPEPISLAAFIGGRATGPRLNKHAPQQDGSDPTQFVQRTRIDAPHPIFGRGGIGGIAMPGMAAKSSAPPEPDPAPKPAWPRPGRTPEPIDRRRSTPSPEKLESPPASPQKASVRERTMSTPTGPKNSPIFSPQPTRDTTESRSNSTTSHSNGFGAPGTSRALTSGQSTPASSPPSKSPVVTPSLSRPIQPDPRTSPQGPQISMSQSPSLAFLRPPPQKDPTPSLSRLKGRGFVQNMVKVSSQLQSPTPPSPTIERPRSTSGRKPSVLDRWPSPAPAASPPPSPTAAPMRRSRTVDTPATTAPSSARAVPISKSYSDTGKAKVDEPSIPVKPTPGLGSASTFVLPPKASGVDELGFKRTDDPLPRPSKTSALPEPSSKPLVHPTKDRAKKPKKNRTSGSEHEGNPPPPSSSVVSTPSAPTSTPPPSSRNDLIHSRPLPAMAPSQSTVSSKPSAAPEPTPPVAGSNGGSGMVGRRALPGMAQPSIPPKPSHSLWETEPEPTPPVAGSNGGGSGMVGRRALPGMTQPSISPKPSHSLWDNPEPTPPVAGSNGGSSGMVGRRALPGMTQPQAIPPPISPKPSNLVPQAEPVPAPRALPGLASAIPPNFSQPDNISSFGVHSRLPSAGRPTVMDMAQALTDPPRKLSPTPPAPAPVDDEPAELPAARPRNVPSAPPQNRRSSYDRYSMVLPPLKEEATPDPTPVSTLTRAVGNAFAQPDFDLVGLRLRDNGEDAEEVIEEIPKPKKAEEEIIRFTHADDPLPRFDVSPLLKYSPPGPSKDSQTIQVDVMTIAGSTAFPLGLTHIFYDTEILAIIHRSKSSSTGLISSTVWSWQGKSSSIGESEERKLTELAKRYGTSIVPIRQLSEPAELVQCLGGTLSIRQGSRAHWADDNTALHIVRSLDGAIFIDQVDIGIKNLCSGFSYCVSILSTVYVWHGRGSTPVERTAAVEYAKTLTSNPDEISVLIENEGDDDEMFWMVLGDDAEYAKADYWRWRPSVGFTPRIWSVDSSRKNAISLVQSFRQEAAPHGSVYILDCVFEFFVLIPSGARGKRRDIRLALAAAMDAADRLASARPYTPTVHALILPSQLPIDLRVQFRDLEEVFFNDAEVPDHMNILSSREAQTQLQTSSWTKSQLKDKSMLPLGLDEFHV</sequence>
<proteinExistence type="predicted"/>
<evidence type="ECO:0000256" key="1">
    <source>
        <dbReference type="ARBA" id="ARBA00022737"/>
    </source>
</evidence>
<reference evidence="3" key="1">
    <citation type="submission" date="2023-03" db="EMBL/GenBank/DDBJ databases">
        <title>Massive genome expansion in bonnet fungi (Mycena s.s.) driven by repeated elements and novel gene families across ecological guilds.</title>
        <authorList>
            <consortium name="Lawrence Berkeley National Laboratory"/>
            <person name="Harder C.B."/>
            <person name="Miyauchi S."/>
            <person name="Viragh M."/>
            <person name="Kuo A."/>
            <person name="Thoen E."/>
            <person name="Andreopoulos B."/>
            <person name="Lu D."/>
            <person name="Skrede I."/>
            <person name="Drula E."/>
            <person name="Henrissat B."/>
            <person name="Morin E."/>
            <person name="Kohler A."/>
            <person name="Barry K."/>
            <person name="LaButti K."/>
            <person name="Morin E."/>
            <person name="Salamov A."/>
            <person name="Lipzen A."/>
            <person name="Mereny Z."/>
            <person name="Hegedus B."/>
            <person name="Baldrian P."/>
            <person name="Stursova M."/>
            <person name="Weitz H."/>
            <person name="Taylor A."/>
            <person name="Grigoriev I.V."/>
            <person name="Nagy L.G."/>
            <person name="Martin F."/>
            <person name="Kauserud H."/>
        </authorList>
    </citation>
    <scope>NUCLEOTIDE SEQUENCE</scope>
    <source>
        <strain evidence="3">CBHHK002</strain>
    </source>
</reference>
<feature type="region of interest" description="Disordered" evidence="2">
    <location>
        <begin position="1"/>
        <end position="798"/>
    </location>
</feature>
<evidence type="ECO:0008006" key="5">
    <source>
        <dbReference type="Google" id="ProtNLM"/>
    </source>
</evidence>
<evidence type="ECO:0000256" key="2">
    <source>
        <dbReference type="SAM" id="MobiDB-lite"/>
    </source>
</evidence>
<dbReference type="EMBL" id="JARIHO010000020">
    <property type="protein sequence ID" value="KAJ7346749.1"/>
    <property type="molecule type" value="Genomic_DNA"/>
</dbReference>
<organism evidence="3 4">
    <name type="scientific">Mycena albidolilacea</name>
    <dbReference type="NCBI Taxonomy" id="1033008"/>
    <lineage>
        <taxon>Eukaryota</taxon>
        <taxon>Fungi</taxon>
        <taxon>Dikarya</taxon>
        <taxon>Basidiomycota</taxon>
        <taxon>Agaricomycotina</taxon>
        <taxon>Agaricomycetes</taxon>
        <taxon>Agaricomycetidae</taxon>
        <taxon>Agaricales</taxon>
        <taxon>Marasmiineae</taxon>
        <taxon>Mycenaceae</taxon>
        <taxon>Mycena</taxon>
    </lineage>
</organism>
<feature type="compositionally biased region" description="Polar residues" evidence="2">
    <location>
        <begin position="146"/>
        <end position="156"/>
    </location>
</feature>
<feature type="compositionally biased region" description="Low complexity" evidence="2">
    <location>
        <begin position="528"/>
        <end position="538"/>
    </location>
</feature>
<gene>
    <name evidence="3" type="ORF">DFH08DRAFT_869207</name>
</gene>
<feature type="compositionally biased region" description="Low complexity" evidence="2">
    <location>
        <begin position="177"/>
        <end position="186"/>
    </location>
</feature>
<dbReference type="GO" id="GO:0051015">
    <property type="term" value="F:actin filament binding"/>
    <property type="evidence" value="ECO:0007669"/>
    <property type="project" value="InterPro"/>
</dbReference>
<feature type="compositionally biased region" description="Low complexity" evidence="2">
    <location>
        <begin position="415"/>
        <end position="424"/>
    </location>
</feature>
<protein>
    <recommendedName>
        <fullName evidence="5">Gelsolin</fullName>
    </recommendedName>
</protein>
<evidence type="ECO:0000313" key="4">
    <source>
        <dbReference type="Proteomes" id="UP001218218"/>
    </source>
</evidence>
<feature type="compositionally biased region" description="Polar residues" evidence="2">
    <location>
        <begin position="58"/>
        <end position="68"/>
    </location>
</feature>
<accession>A0AAD6ZZT7</accession>
<feature type="non-terminal residue" evidence="3">
    <location>
        <position position="1"/>
    </location>
</feature>
<dbReference type="Proteomes" id="UP001218218">
    <property type="component" value="Unassembled WGS sequence"/>
</dbReference>
<feature type="compositionally biased region" description="Polar residues" evidence="2">
    <location>
        <begin position="311"/>
        <end position="327"/>
    </location>
</feature>
<dbReference type="AlphaFoldDB" id="A0AAD6ZZT7"/>
<feature type="compositionally biased region" description="Polar residues" evidence="2">
    <location>
        <begin position="722"/>
        <end position="733"/>
    </location>
</feature>
<dbReference type="Gene3D" id="3.40.20.10">
    <property type="entry name" value="Severin"/>
    <property type="match status" value="1"/>
</dbReference>
<keyword evidence="1" id="KW-0677">Repeat</keyword>
<name>A0AAD6ZZT7_9AGAR</name>
<evidence type="ECO:0000313" key="3">
    <source>
        <dbReference type="EMBL" id="KAJ7346749.1"/>
    </source>
</evidence>
<comment type="caution">
    <text evidence="3">The sequence shown here is derived from an EMBL/GenBank/DDBJ whole genome shotgun (WGS) entry which is preliminary data.</text>
</comment>
<feature type="compositionally biased region" description="Pro residues" evidence="2">
    <location>
        <begin position="187"/>
        <end position="204"/>
    </location>
</feature>
<dbReference type="InterPro" id="IPR029006">
    <property type="entry name" value="ADF-H/Gelsolin-like_dom_sf"/>
</dbReference>
<dbReference type="PANTHER" id="PTHR11977:SF51">
    <property type="entry name" value="PROTEIN FLIGHTLESS-1 HOMOLOG"/>
    <property type="match status" value="1"/>
</dbReference>
<feature type="compositionally biased region" description="Pro residues" evidence="2">
    <location>
        <begin position="391"/>
        <end position="403"/>
    </location>
</feature>
<dbReference type="InterPro" id="IPR007122">
    <property type="entry name" value="Villin/Gelsolin"/>
</dbReference>
<feature type="compositionally biased region" description="Polar residues" evidence="2">
    <location>
        <begin position="237"/>
        <end position="270"/>
    </location>
</feature>
<dbReference type="PANTHER" id="PTHR11977">
    <property type="entry name" value="VILLIN"/>
    <property type="match status" value="1"/>
</dbReference>
<dbReference type="SUPFAM" id="SSF55753">
    <property type="entry name" value="Actin depolymerizing proteins"/>
    <property type="match status" value="1"/>
</dbReference>
<feature type="compositionally biased region" description="Basic and acidic residues" evidence="2">
    <location>
        <begin position="86"/>
        <end position="97"/>
    </location>
</feature>